<proteinExistence type="predicted"/>
<accession>A0ABR2HSH5</accession>
<dbReference type="EMBL" id="JAPCWZ010000009">
    <property type="protein sequence ID" value="KAK8851987.1"/>
    <property type="molecule type" value="Genomic_DNA"/>
</dbReference>
<feature type="coiled-coil region" evidence="2">
    <location>
        <begin position="381"/>
        <end position="425"/>
    </location>
</feature>
<dbReference type="InterPro" id="IPR056884">
    <property type="entry name" value="NPHP3-like_N"/>
</dbReference>
<feature type="domain" description="Nephrocystin 3-like N-terminal" evidence="4">
    <location>
        <begin position="37"/>
        <end position="197"/>
    </location>
</feature>
<keyword evidence="2" id="KW-0175">Coiled coil</keyword>
<keyword evidence="3" id="KW-0472">Membrane</keyword>
<evidence type="ECO:0000256" key="1">
    <source>
        <dbReference type="ARBA" id="ARBA00022737"/>
    </source>
</evidence>
<sequence>MSNEIRTIANLVANDGVLARLPEIQDVATTENMRTYGFVLEHPDYQVWRSTAGSAALGIVGTIASGKTIAAGLIYGDVRARISATDVCVFYHCNPLETATPSTILKAMILAIVARCADLDHETRADEEYWADRIRQAGDRIPALWNLFALLARQVGTIWLVLNSLHDCDEAVEGLLVQFVRASRRTSMTVKIVATSRTSDRFDKARINSLTYTAADLEAGTQAYARARLEQMDVVRSGRLDGARLLPAVVAATSRMGGGHFWTRAVLGHLQYQRSTEVALRRLNRLTNRIQLGDSLLSRLAHSDDDDRHGFALGVYGALLETPATASVADIRAVVAPTYPGTTLEEVQAVLDSRLQGIFAAVNGDYVRVTGQARAYQVETVRALLARIEAAEQDAREMAAATQFYEEAAAEMNQRVAEIKAAEDESGSNFRARLAAVKMAFCTGIAMIGCLGLALYLSL</sequence>
<evidence type="ECO:0000256" key="3">
    <source>
        <dbReference type="SAM" id="Phobius"/>
    </source>
</evidence>
<dbReference type="Gene3D" id="3.40.50.300">
    <property type="entry name" value="P-loop containing nucleotide triphosphate hydrolases"/>
    <property type="match status" value="1"/>
</dbReference>
<dbReference type="PANTHER" id="PTHR10039">
    <property type="entry name" value="AMELOGENIN"/>
    <property type="match status" value="1"/>
</dbReference>
<evidence type="ECO:0000259" key="4">
    <source>
        <dbReference type="Pfam" id="PF24883"/>
    </source>
</evidence>
<keyword evidence="6" id="KW-1185">Reference proteome</keyword>
<dbReference type="Proteomes" id="UP001390339">
    <property type="component" value="Unassembled WGS sequence"/>
</dbReference>
<reference evidence="5 6" key="1">
    <citation type="journal article" date="2024" name="IMA Fungus">
        <title>Apiospora arundinis, a panoply of carbohydrate-active enzymes and secondary metabolites.</title>
        <authorList>
            <person name="Sorensen T."/>
            <person name="Petersen C."/>
            <person name="Muurmann A.T."/>
            <person name="Christiansen J.V."/>
            <person name="Brundto M.L."/>
            <person name="Overgaard C.K."/>
            <person name="Boysen A.T."/>
            <person name="Wollenberg R.D."/>
            <person name="Larsen T.O."/>
            <person name="Sorensen J.L."/>
            <person name="Nielsen K.L."/>
            <person name="Sondergaard T.E."/>
        </authorList>
    </citation>
    <scope>NUCLEOTIDE SEQUENCE [LARGE SCALE GENOMIC DNA]</scope>
    <source>
        <strain evidence="5 6">AAU 773</strain>
    </source>
</reference>
<feature type="transmembrane region" description="Helical" evidence="3">
    <location>
        <begin position="435"/>
        <end position="457"/>
    </location>
</feature>
<dbReference type="InterPro" id="IPR027417">
    <property type="entry name" value="P-loop_NTPase"/>
</dbReference>
<comment type="caution">
    <text evidence="5">The sequence shown here is derived from an EMBL/GenBank/DDBJ whole genome shotgun (WGS) entry which is preliminary data.</text>
</comment>
<evidence type="ECO:0000313" key="6">
    <source>
        <dbReference type="Proteomes" id="UP001390339"/>
    </source>
</evidence>
<keyword evidence="1" id="KW-0677">Repeat</keyword>
<name>A0ABR2HSH5_9PEZI</name>
<dbReference type="Pfam" id="PF24883">
    <property type="entry name" value="NPHP3_N"/>
    <property type="match status" value="1"/>
</dbReference>
<evidence type="ECO:0000256" key="2">
    <source>
        <dbReference type="SAM" id="Coils"/>
    </source>
</evidence>
<organism evidence="5 6">
    <name type="scientific">Apiospora arundinis</name>
    <dbReference type="NCBI Taxonomy" id="335852"/>
    <lineage>
        <taxon>Eukaryota</taxon>
        <taxon>Fungi</taxon>
        <taxon>Dikarya</taxon>
        <taxon>Ascomycota</taxon>
        <taxon>Pezizomycotina</taxon>
        <taxon>Sordariomycetes</taxon>
        <taxon>Xylariomycetidae</taxon>
        <taxon>Amphisphaeriales</taxon>
        <taxon>Apiosporaceae</taxon>
        <taxon>Apiospora</taxon>
    </lineage>
</organism>
<keyword evidence="3" id="KW-1133">Transmembrane helix</keyword>
<keyword evidence="3" id="KW-0812">Transmembrane</keyword>
<evidence type="ECO:0000313" key="5">
    <source>
        <dbReference type="EMBL" id="KAK8851987.1"/>
    </source>
</evidence>
<gene>
    <name evidence="5" type="ORF">PGQ11_014466</name>
</gene>
<protein>
    <recommendedName>
        <fullName evidence="4">Nephrocystin 3-like N-terminal domain-containing protein</fullName>
    </recommendedName>
</protein>